<protein>
    <submittedName>
        <fullName evidence="3">BZIP transcription factor</fullName>
    </submittedName>
</protein>
<feature type="domain" description="BZIP" evidence="2">
    <location>
        <begin position="74"/>
        <end position="137"/>
    </location>
</feature>
<dbReference type="PROSITE" id="PS00036">
    <property type="entry name" value="BZIP_BASIC"/>
    <property type="match status" value="1"/>
</dbReference>
<name>A0A8J6APS1_9EUKA</name>
<dbReference type="SUPFAM" id="SSF57959">
    <property type="entry name" value="Leucine zipper domain"/>
    <property type="match status" value="1"/>
</dbReference>
<proteinExistence type="predicted"/>
<dbReference type="Pfam" id="PF07716">
    <property type="entry name" value="bZIP_2"/>
    <property type="match status" value="1"/>
</dbReference>
<dbReference type="InterPro" id="IPR004827">
    <property type="entry name" value="bZIP"/>
</dbReference>
<evidence type="ECO:0000313" key="4">
    <source>
        <dbReference type="Proteomes" id="UP000717585"/>
    </source>
</evidence>
<dbReference type="GO" id="GO:0003700">
    <property type="term" value="F:DNA-binding transcription factor activity"/>
    <property type="evidence" value="ECO:0007669"/>
    <property type="project" value="InterPro"/>
</dbReference>
<accession>A0A8J6APS1</accession>
<dbReference type="Proteomes" id="UP000717585">
    <property type="component" value="Unassembled WGS sequence"/>
</dbReference>
<dbReference type="InterPro" id="IPR046347">
    <property type="entry name" value="bZIP_sf"/>
</dbReference>
<dbReference type="Gene3D" id="1.20.5.170">
    <property type="match status" value="1"/>
</dbReference>
<evidence type="ECO:0000256" key="1">
    <source>
        <dbReference type="SAM" id="MobiDB-lite"/>
    </source>
</evidence>
<reference evidence="3" key="1">
    <citation type="submission" date="2021-05" db="EMBL/GenBank/DDBJ databases">
        <title>A free-living protist that lacks canonical eukaryotic 1 DNA replication and segregation systems.</title>
        <authorList>
            <person name="Salas-Leiva D.E."/>
            <person name="Tromer E.C."/>
            <person name="Curtis B.A."/>
            <person name="Jerlstrom-Hultqvist J."/>
            <person name="Kolisko M."/>
            <person name="Yi Z."/>
            <person name="Salas-Leiva J.S."/>
            <person name="Gallot-Lavallee L."/>
            <person name="Kops G.J.P.L."/>
            <person name="Archibald J.M."/>
            <person name="Simpson A.G.B."/>
            <person name="Roger A.J."/>
        </authorList>
    </citation>
    <scope>NUCLEOTIDE SEQUENCE</scope>
    <source>
        <strain evidence="3">BICM</strain>
    </source>
</reference>
<organism evidence="3 4">
    <name type="scientific">Carpediemonas membranifera</name>
    <dbReference type="NCBI Taxonomy" id="201153"/>
    <lineage>
        <taxon>Eukaryota</taxon>
        <taxon>Metamonada</taxon>
        <taxon>Carpediemonas-like organisms</taxon>
        <taxon>Carpediemonas</taxon>
    </lineage>
</organism>
<feature type="compositionally biased region" description="Basic and acidic residues" evidence="1">
    <location>
        <begin position="62"/>
        <end position="89"/>
    </location>
</feature>
<evidence type="ECO:0000259" key="2">
    <source>
        <dbReference type="PROSITE" id="PS50217"/>
    </source>
</evidence>
<dbReference type="CDD" id="cd14686">
    <property type="entry name" value="bZIP"/>
    <property type="match status" value="1"/>
</dbReference>
<evidence type="ECO:0000313" key="3">
    <source>
        <dbReference type="EMBL" id="KAG9390346.1"/>
    </source>
</evidence>
<dbReference type="AlphaFoldDB" id="A0A8J6APS1"/>
<gene>
    <name evidence="3" type="ORF">J8273_7694</name>
</gene>
<sequence length="307" mass="33031">MDYLNFLPDGPQFVPLPILPGFNDPNLNSPATDSSDILSEAPRRRKALELSPMPMDSNSDSEPMKKPRESLTVEEKKARRRESNREAARKSRAKAKGNISVLEQQVTEEKQRNAALEEELQRMRTERDALKSQVAQLHSTIKDVATSKPEDIHAVAEEASDLHSDVKELKQGMATIFEFMKAMQQTMTVGAKAAGQTGEGVTQLLAILVIFGLFMTPSLPHLQLMKPSYQLHLDAGRAQMTLDAGVGVGVGVGDLGIRATGLGHDGGFDSALSKSGPVVTSGGGELLTGVCPLDGVGVFVGNQFNVV</sequence>
<dbReference type="SMART" id="SM00338">
    <property type="entry name" value="BRLZ"/>
    <property type="match status" value="1"/>
</dbReference>
<feature type="compositionally biased region" description="Polar residues" evidence="1">
    <location>
        <begin position="25"/>
        <end position="37"/>
    </location>
</feature>
<dbReference type="EMBL" id="JAHDYR010000064">
    <property type="protein sequence ID" value="KAG9390346.1"/>
    <property type="molecule type" value="Genomic_DNA"/>
</dbReference>
<keyword evidence="4" id="KW-1185">Reference proteome</keyword>
<comment type="caution">
    <text evidence="3">The sequence shown here is derived from an EMBL/GenBank/DDBJ whole genome shotgun (WGS) entry which is preliminary data.</text>
</comment>
<dbReference type="PROSITE" id="PS50217">
    <property type="entry name" value="BZIP"/>
    <property type="match status" value="1"/>
</dbReference>
<feature type="region of interest" description="Disordered" evidence="1">
    <location>
        <begin position="25"/>
        <end position="96"/>
    </location>
</feature>